<gene>
    <name evidence="6" type="ORF">GCM10007981_08670</name>
</gene>
<dbReference type="InterPro" id="IPR003439">
    <property type="entry name" value="ABC_transporter-like_ATP-bd"/>
</dbReference>
<organism evidence="6 7">
    <name type="scientific">Thermocladium modestius</name>
    <dbReference type="NCBI Taxonomy" id="62609"/>
    <lineage>
        <taxon>Archaea</taxon>
        <taxon>Thermoproteota</taxon>
        <taxon>Thermoprotei</taxon>
        <taxon>Thermoproteales</taxon>
        <taxon>Thermoproteaceae</taxon>
        <taxon>Thermocladium</taxon>
    </lineage>
</organism>
<dbReference type="RefSeq" id="WP_188596202.1">
    <property type="nucleotide sequence ID" value="NZ_BMNL01000002.1"/>
</dbReference>
<dbReference type="PANTHER" id="PTHR42711">
    <property type="entry name" value="ABC TRANSPORTER ATP-BINDING PROTEIN"/>
    <property type="match status" value="1"/>
</dbReference>
<keyword evidence="7" id="KW-1185">Reference proteome</keyword>
<evidence type="ECO:0000256" key="1">
    <source>
        <dbReference type="ARBA" id="ARBA00005417"/>
    </source>
</evidence>
<dbReference type="InterPro" id="IPR003593">
    <property type="entry name" value="AAA+_ATPase"/>
</dbReference>
<comment type="caution">
    <text evidence="6">The sequence shown here is derived from an EMBL/GenBank/DDBJ whole genome shotgun (WGS) entry which is preliminary data.</text>
</comment>
<protein>
    <submittedName>
        <fullName evidence="6">Multidrug ABC transporter ATP-binding protein</fullName>
    </submittedName>
</protein>
<name>A0A830GVL4_9CREN</name>
<reference evidence="6" key="2">
    <citation type="submission" date="2020-09" db="EMBL/GenBank/DDBJ databases">
        <authorList>
            <person name="Sun Q."/>
            <person name="Ohkuma M."/>
        </authorList>
    </citation>
    <scope>NUCLEOTIDE SEQUENCE</scope>
    <source>
        <strain evidence="6">JCM 10088</strain>
    </source>
</reference>
<evidence type="ECO:0000256" key="3">
    <source>
        <dbReference type="ARBA" id="ARBA00022741"/>
    </source>
</evidence>
<dbReference type="SMART" id="SM00382">
    <property type="entry name" value="AAA"/>
    <property type="match status" value="1"/>
</dbReference>
<evidence type="ECO:0000256" key="4">
    <source>
        <dbReference type="ARBA" id="ARBA00022840"/>
    </source>
</evidence>
<keyword evidence="2" id="KW-0813">Transport</keyword>
<keyword evidence="3" id="KW-0547">Nucleotide-binding</keyword>
<evidence type="ECO:0000313" key="6">
    <source>
        <dbReference type="EMBL" id="GGP20468.1"/>
    </source>
</evidence>
<accession>A0A830GVL4</accession>
<evidence type="ECO:0000259" key="5">
    <source>
        <dbReference type="PROSITE" id="PS50893"/>
    </source>
</evidence>
<dbReference type="EMBL" id="BMNL01000002">
    <property type="protein sequence ID" value="GGP20468.1"/>
    <property type="molecule type" value="Genomic_DNA"/>
</dbReference>
<dbReference type="PANTHER" id="PTHR42711:SF5">
    <property type="entry name" value="ABC TRANSPORTER ATP-BINDING PROTEIN NATA"/>
    <property type="match status" value="1"/>
</dbReference>
<dbReference type="OrthoDB" id="87732at2157"/>
<dbReference type="InterPro" id="IPR050763">
    <property type="entry name" value="ABC_transporter_ATP-binding"/>
</dbReference>
<dbReference type="Pfam" id="PF00005">
    <property type="entry name" value="ABC_tran"/>
    <property type="match status" value="1"/>
</dbReference>
<proteinExistence type="inferred from homology"/>
<sequence length="241" mass="26609">MCIDASDLRKNYGLVTALDGLSVKVPCGAAMALIGPNGAGKTTTLRILAGLLRPDSGSVIINGFNMYEEPMKAKAVLGYLPEDASPFLTLTVRENMEYIGALRRMDRAILMDKVNYLLDELELREYENSQVARLSRGNRQKVAIALAVLHDPKVLLMDEPLNYLDIPTQERVIKMLNAMHSRGTTILVSTHIMSIAQRLADQVLIINKGHAIWSGSMTDLAGLSKNDERIEEVVARLMSDE</sequence>
<evidence type="ECO:0000313" key="7">
    <source>
        <dbReference type="Proteomes" id="UP000610960"/>
    </source>
</evidence>
<dbReference type="GO" id="GO:0016887">
    <property type="term" value="F:ATP hydrolysis activity"/>
    <property type="evidence" value="ECO:0007669"/>
    <property type="project" value="InterPro"/>
</dbReference>
<dbReference type="Gene3D" id="3.40.50.300">
    <property type="entry name" value="P-loop containing nucleotide triphosphate hydrolases"/>
    <property type="match status" value="1"/>
</dbReference>
<dbReference type="AlphaFoldDB" id="A0A830GVL4"/>
<evidence type="ECO:0000256" key="2">
    <source>
        <dbReference type="ARBA" id="ARBA00022448"/>
    </source>
</evidence>
<dbReference type="InterPro" id="IPR027417">
    <property type="entry name" value="P-loop_NTPase"/>
</dbReference>
<keyword evidence="4 6" id="KW-0067">ATP-binding</keyword>
<dbReference type="CDD" id="cd03230">
    <property type="entry name" value="ABC_DR_subfamily_A"/>
    <property type="match status" value="1"/>
</dbReference>
<dbReference type="PROSITE" id="PS50893">
    <property type="entry name" value="ABC_TRANSPORTER_2"/>
    <property type="match status" value="1"/>
</dbReference>
<dbReference type="Proteomes" id="UP000610960">
    <property type="component" value="Unassembled WGS sequence"/>
</dbReference>
<comment type="similarity">
    <text evidence="1">Belongs to the ABC transporter superfamily.</text>
</comment>
<reference evidence="6" key="1">
    <citation type="journal article" date="2014" name="Int. J. Syst. Evol. Microbiol.">
        <title>Complete genome sequence of Corynebacterium casei LMG S-19264T (=DSM 44701T), isolated from a smear-ripened cheese.</title>
        <authorList>
            <consortium name="US DOE Joint Genome Institute (JGI-PGF)"/>
            <person name="Walter F."/>
            <person name="Albersmeier A."/>
            <person name="Kalinowski J."/>
            <person name="Ruckert C."/>
        </authorList>
    </citation>
    <scope>NUCLEOTIDE SEQUENCE</scope>
    <source>
        <strain evidence="6">JCM 10088</strain>
    </source>
</reference>
<dbReference type="SUPFAM" id="SSF52540">
    <property type="entry name" value="P-loop containing nucleoside triphosphate hydrolases"/>
    <property type="match status" value="1"/>
</dbReference>
<feature type="domain" description="ABC transporter" evidence="5">
    <location>
        <begin position="3"/>
        <end position="233"/>
    </location>
</feature>
<dbReference type="GO" id="GO:0005524">
    <property type="term" value="F:ATP binding"/>
    <property type="evidence" value="ECO:0007669"/>
    <property type="project" value="UniProtKB-KW"/>
</dbReference>